<accession>A0A806K1E9</accession>
<evidence type="ECO:0000313" key="1">
    <source>
        <dbReference type="EMBL" id="AGS53668.1"/>
    </source>
</evidence>
<dbReference type="AlphaFoldDB" id="A0A806K1E9"/>
<sequence length="58" mass="6766">MPLDRDKTAEDWLAIMEKIDEGDTEKWDEAKDKNEGINFEEIDLTFKPGFLEAFFAPD</sequence>
<proteinExistence type="predicted"/>
<organism evidence="1">
    <name type="scientific">uncultured bacterium contig00097</name>
    <dbReference type="NCBI Taxonomy" id="1181566"/>
    <lineage>
        <taxon>Bacteria</taxon>
        <taxon>environmental samples</taxon>
    </lineage>
</organism>
<name>A0A806K1E9_9BACT</name>
<dbReference type="EMBL" id="JQ844240">
    <property type="protein sequence ID" value="AGS53668.1"/>
    <property type="molecule type" value="Genomic_DNA"/>
</dbReference>
<protein>
    <submittedName>
        <fullName evidence="1">Uncharacterized protein</fullName>
    </submittedName>
</protein>
<reference evidence="1" key="1">
    <citation type="submission" date="2012-03" db="EMBL/GenBank/DDBJ databases">
        <title>Functional metagenomics reveals considerable lignocellulase gene clusters in the gut microbiome of a wood-feeding higher termite.</title>
        <authorList>
            <person name="Liu N."/>
        </authorList>
    </citation>
    <scope>NUCLEOTIDE SEQUENCE</scope>
</reference>